<dbReference type="SMART" id="SM00695">
    <property type="entry name" value="DUSP"/>
    <property type="match status" value="1"/>
</dbReference>
<dbReference type="PROSITE" id="PS51283">
    <property type="entry name" value="DUSP"/>
    <property type="match status" value="1"/>
</dbReference>
<dbReference type="AlphaFoldDB" id="A0A7S2CR53"/>
<gene>
    <name evidence="3" type="ORF">DSPE1174_LOCUS16485</name>
</gene>
<feature type="domain" description="DUSP" evidence="2">
    <location>
        <begin position="96"/>
        <end position="197"/>
    </location>
</feature>
<organism evidence="3">
    <name type="scientific">Octactis speculum</name>
    <dbReference type="NCBI Taxonomy" id="3111310"/>
    <lineage>
        <taxon>Eukaryota</taxon>
        <taxon>Sar</taxon>
        <taxon>Stramenopiles</taxon>
        <taxon>Ochrophyta</taxon>
        <taxon>Dictyochophyceae</taxon>
        <taxon>Dictyochales</taxon>
        <taxon>Dictyochaceae</taxon>
        <taxon>Octactis</taxon>
    </lineage>
</organism>
<dbReference type="InterPro" id="IPR035927">
    <property type="entry name" value="DUSP-like_sf"/>
</dbReference>
<dbReference type="Pfam" id="PF06337">
    <property type="entry name" value="DUSP"/>
    <property type="match status" value="1"/>
</dbReference>
<feature type="compositionally biased region" description="Polar residues" evidence="1">
    <location>
        <begin position="1"/>
        <end position="15"/>
    </location>
</feature>
<evidence type="ECO:0000313" key="3">
    <source>
        <dbReference type="EMBL" id="CAD9432823.1"/>
    </source>
</evidence>
<protein>
    <recommendedName>
        <fullName evidence="2">DUSP domain-containing protein</fullName>
    </recommendedName>
</protein>
<sequence>MVGEDTTMNTTNPVASGTELLSGENEGAGSELLNTGYMKSDAFTPTTTSTGKTSTKGCFSFLSSETENEKKRDYEKGLKRRVYWDKSGALRFEMIKTVHNAETELRTMLKLDNGFISAKEKIYVISTRWLSEWVCFVSHGDVTPGPISNSRLVNKHTNTILKKALFNKHWRPLNKDVWEYLVSTYGGGPSIMVENGPTDLATKEEIEEYMNKMELQKTAILGGIIPAV</sequence>
<reference evidence="3" key="1">
    <citation type="submission" date="2021-01" db="EMBL/GenBank/DDBJ databases">
        <authorList>
            <person name="Corre E."/>
            <person name="Pelletier E."/>
            <person name="Niang G."/>
            <person name="Scheremetjew M."/>
            <person name="Finn R."/>
            <person name="Kale V."/>
            <person name="Holt S."/>
            <person name="Cochrane G."/>
            <person name="Meng A."/>
            <person name="Brown T."/>
            <person name="Cohen L."/>
        </authorList>
    </citation>
    <scope>NUCLEOTIDE SEQUENCE</scope>
    <source>
        <strain evidence="3">CCMP1381</strain>
    </source>
</reference>
<evidence type="ECO:0000256" key="1">
    <source>
        <dbReference type="SAM" id="MobiDB-lite"/>
    </source>
</evidence>
<proteinExistence type="predicted"/>
<name>A0A7S2CR53_9STRA</name>
<dbReference type="Gene3D" id="3.30.2230.10">
    <property type="entry name" value="DUSP-like"/>
    <property type="match status" value="1"/>
</dbReference>
<feature type="region of interest" description="Disordered" evidence="1">
    <location>
        <begin position="1"/>
        <end position="24"/>
    </location>
</feature>
<dbReference type="SUPFAM" id="SSF143791">
    <property type="entry name" value="DUSP-like"/>
    <property type="match status" value="1"/>
</dbReference>
<dbReference type="InterPro" id="IPR006615">
    <property type="entry name" value="Pept_C19_DUSP"/>
</dbReference>
<accession>A0A7S2CR53</accession>
<dbReference type="GO" id="GO:0004843">
    <property type="term" value="F:cysteine-type deubiquitinase activity"/>
    <property type="evidence" value="ECO:0007669"/>
    <property type="project" value="InterPro"/>
</dbReference>
<evidence type="ECO:0000259" key="2">
    <source>
        <dbReference type="PROSITE" id="PS51283"/>
    </source>
</evidence>
<dbReference type="EMBL" id="HBGS01032146">
    <property type="protein sequence ID" value="CAD9432823.1"/>
    <property type="molecule type" value="Transcribed_RNA"/>
</dbReference>